<feature type="transmembrane region" description="Helical" evidence="1">
    <location>
        <begin position="85"/>
        <end position="108"/>
    </location>
</feature>
<name>A0A5P3XCW1_PARBF</name>
<evidence type="ECO:0000313" key="2">
    <source>
        <dbReference type="EMBL" id="QEZ67855.1"/>
    </source>
</evidence>
<gene>
    <name evidence="2" type="ORF">D4A35_02490</name>
</gene>
<evidence type="ECO:0000313" key="3">
    <source>
        <dbReference type="Proteomes" id="UP000326961"/>
    </source>
</evidence>
<dbReference type="AlphaFoldDB" id="A0A5P3XCW1"/>
<dbReference type="InterPro" id="IPR025962">
    <property type="entry name" value="SdpI/YhfL"/>
</dbReference>
<feature type="transmembrane region" description="Helical" evidence="1">
    <location>
        <begin position="12"/>
        <end position="28"/>
    </location>
</feature>
<proteinExistence type="predicted"/>
<evidence type="ECO:0000256" key="1">
    <source>
        <dbReference type="SAM" id="Phobius"/>
    </source>
</evidence>
<reference evidence="2 3" key="1">
    <citation type="submission" date="2018-09" db="EMBL/GenBank/DDBJ databases">
        <title>A clostridial neurotoxin that targets Anopheles mosquitoes.</title>
        <authorList>
            <person name="Contreras E."/>
            <person name="Masuyer G."/>
            <person name="Qureshi N."/>
            <person name="Chawla S."/>
            <person name="Lim H.L."/>
            <person name="Chen J."/>
            <person name="Stenmark P."/>
            <person name="Gill S."/>
        </authorList>
    </citation>
    <scope>NUCLEOTIDE SEQUENCE [LARGE SCALE GENOMIC DNA]</scope>
    <source>
        <strain evidence="2 3">Cbm</strain>
    </source>
</reference>
<accession>A0A5P3XCW1</accession>
<dbReference type="Pfam" id="PF13630">
    <property type="entry name" value="SdpI"/>
    <property type="match status" value="1"/>
</dbReference>
<sequence>MVQVYYPNNVYHLGIVMISIGIIIRYLSGEYPNGFGYKSIISQKNSYYWKEGNEYSGRVCIISGILYTICFFIIEVFSINIGNKILISIMTFIVLLFIIVSLTEYHLYKICKNLG</sequence>
<protein>
    <submittedName>
        <fullName evidence="2">SdpI family protein</fullName>
    </submittedName>
</protein>
<keyword evidence="1" id="KW-0472">Membrane</keyword>
<keyword evidence="1" id="KW-0812">Transmembrane</keyword>
<organism evidence="2 3">
    <name type="scientific">Paraclostridium bifermentans</name>
    <name type="common">Clostridium bifermentans</name>
    <dbReference type="NCBI Taxonomy" id="1490"/>
    <lineage>
        <taxon>Bacteria</taxon>
        <taxon>Bacillati</taxon>
        <taxon>Bacillota</taxon>
        <taxon>Clostridia</taxon>
        <taxon>Peptostreptococcales</taxon>
        <taxon>Peptostreptococcaceae</taxon>
        <taxon>Paraclostridium</taxon>
    </lineage>
</organism>
<keyword evidence="1" id="KW-1133">Transmembrane helix</keyword>
<dbReference type="Proteomes" id="UP000326961">
    <property type="component" value="Chromosome"/>
</dbReference>
<dbReference type="EMBL" id="CP032452">
    <property type="protein sequence ID" value="QEZ67855.1"/>
    <property type="molecule type" value="Genomic_DNA"/>
</dbReference>
<feature type="transmembrane region" description="Helical" evidence="1">
    <location>
        <begin position="59"/>
        <end position="79"/>
    </location>
</feature>
<dbReference type="RefSeq" id="WP_150842661.1">
    <property type="nucleotide sequence ID" value="NZ_CP032452.1"/>
</dbReference>